<dbReference type="Proteomes" id="UP001608902">
    <property type="component" value="Unassembled WGS sequence"/>
</dbReference>
<dbReference type="PANTHER" id="PTHR24366:SF96">
    <property type="entry name" value="LEUCINE RICH REPEAT CONTAINING 53"/>
    <property type="match status" value="1"/>
</dbReference>
<keyword evidence="9" id="KW-1185">Reference proteome</keyword>
<dbReference type="Gene3D" id="3.80.10.10">
    <property type="entry name" value="Ribonuclease Inhibitor"/>
    <property type="match status" value="2"/>
</dbReference>
<keyword evidence="1" id="KW-0433">Leucine-rich repeat</keyword>
<feature type="chain" id="PRO_5044810813" description="LRRCT domain-containing protein" evidence="6">
    <location>
        <begin position="23"/>
        <end position="477"/>
    </location>
</feature>
<dbReference type="SUPFAM" id="SSF52058">
    <property type="entry name" value="L domain-like"/>
    <property type="match status" value="1"/>
</dbReference>
<sequence length="477" mass="54982">MHFVVHRVRLLFYLLFIVWVKSDRSKLRPICTGANDCQCTKDVVICNEIAFTDNDELEPLRTPMLNLKSSFTAREAQFRKNAIAYLRQGGILPGHEKELVKLDFSFNHIYKIYPNAFDGMENLRVLKLSHNRLKNFNWTAFDGSLSWDLNELYLDFNQLKKLPNDAFRGLTNLKKLVLDYNEELQVTASVFGRSIQNLKSLSLDHCGFRTLDNNIFDELISLEDLSLRGNPITSIPHALSNMPTLVFLDLSFTQITEIQNTSISNDPKLKTILLEDTHYLYAIHDCGFCGLPALEELSFYNASQLYSIDKHAFGYDRDEEKKPNLKRLDLQFANLSELPVELFKEQKGIAVQLGGNPWNCTCENHFILKLDDGTSHIPPRCKYPKKLRNMTFDSLLPGSVCPRHVQIHRLFVSLAFLIAVLMVALLLYYLISTDRLRLRNVFYRPDMPHINYTNLSRDEPRNDVRNQPEVVASVQSS</sequence>
<organism evidence="8 9">
    <name type="scientific">Gnathostoma spinigerum</name>
    <dbReference type="NCBI Taxonomy" id="75299"/>
    <lineage>
        <taxon>Eukaryota</taxon>
        <taxon>Metazoa</taxon>
        <taxon>Ecdysozoa</taxon>
        <taxon>Nematoda</taxon>
        <taxon>Chromadorea</taxon>
        <taxon>Rhabditida</taxon>
        <taxon>Spirurina</taxon>
        <taxon>Gnathostomatomorpha</taxon>
        <taxon>Gnathostomatoidea</taxon>
        <taxon>Gnathostomatidae</taxon>
        <taxon>Gnathostoma</taxon>
    </lineage>
</organism>
<feature type="transmembrane region" description="Helical" evidence="5">
    <location>
        <begin position="410"/>
        <end position="431"/>
    </location>
</feature>
<comment type="caution">
    <text evidence="8">The sequence shown here is derived from an EMBL/GenBank/DDBJ whole genome shotgun (WGS) entry which is preliminary data.</text>
</comment>
<keyword evidence="5" id="KW-0472">Membrane</keyword>
<feature type="region of interest" description="Disordered" evidence="4">
    <location>
        <begin position="454"/>
        <end position="477"/>
    </location>
</feature>
<feature type="domain" description="LRRCT" evidence="7">
    <location>
        <begin position="356"/>
        <end position="402"/>
    </location>
</feature>
<evidence type="ECO:0000259" key="7">
    <source>
        <dbReference type="SMART" id="SM00082"/>
    </source>
</evidence>
<dbReference type="InterPro" id="IPR003591">
    <property type="entry name" value="Leu-rich_rpt_typical-subtyp"/>
</dbReference>
<reference evidence="8 9" key="1">
    <citation type="submission" date="2024-08" db="EMBL/GenBank/DDBJ databases">
        <title>Gnathostoma spinigerum genome.</title>
        <authorList>
            <person name="Gonzalez-Bertolin B."/>
            <person name="Monzon S."/>
            <person name="Zaballos A."/>
            <person name="Jimenez P."/>
            <person name="Dekumyoy P."/>
            <person name="Varona S."/>
            <person name="Cuesta I."/>
            <person name="Sumanam S."/>
            <person name="Adisakwattana P."/>
            <person name="Gasser R.B."/>
            <person name="Hernandez-Gonzalez A."/>
            <person name="Young N.D."/>
            <person name="Perteguer M.J."/>
        </authorList>
    </citation>
    <scope>NUCLEOTIDE SEQUENCE [LARGE SCALE GENOMIC DNA]</scope>
    <source>
        <strain evidence="8">AL3</strain>
        <tissue evidence="8">Liver</tissue>
    </source>
</reference>
<dbReference type="SMART" id="SM00369">
    <property type="entry name" value="LRR_TYP"/>
    <property type="match status" value="8"/>
</dbReference>
<dbReference type="Pfam" id="PF13855">
    <property type="entry name" value="LRR_8"/>
    <property type="match status" value="3"/>
</dbReference>
<evidence type="ECO:0000256" key="1">
    <source>
        <dbReference type="ARBA" id="ARBA00022614"/>
    </source>
</evidence>
<evidence type="ECO:0000256" key="4">
    <source>
        <dbReference type="SAM" id="MobiDB-lite"/>
    </source>
</evidence>
<evidence type="ECO:0000256" key="6">
    <source>
        <dbReference type="SAM" id="SignalP"/>
    </source>
</evidence>
<proteinExistence type="predicted"/>
<dbReference type="EMBL" id="JBGFUD010000162">
    <property type="protein sequence ID" value="MFH4973851.1"/>
    <property type="molecule type" value="Genomic_DNA"/>
</dbReference>
<dbReference type="PANTHER" id="PTHR24366">
    <property type="entry name" value="IG(IMMUNOGLOBULIN) AND LRR(LEUCINE RICH REPEAT) DOMAINS"/>
    <property type="match status" value="1"/>
</dbReference>
<dbReference type="InterPro" id="IPR001611">
    <property type="entry name" value="Leu-rich_rpt"/>
</dbReference>
<feature type="compositionally biased region" description="Basic and acidic residues" evidence="4">
    <location>
        <begin position="456"/>
        <end position="466"/>
    </location>
</feature>
<dbReference type="InterPro" id="IPR000483">
    <property type="entry name" value="Cys-rich_flank_reg_C"/>
</dbReference>
<evidence type="ECO:0000313" key="9">
    <source>
        <dbReference type="Proteomes" id="UP001608902"/>
    </source>
</evidence>
<evidence type="ECO:0000256" key="2">
    <source>
        <dbReference type="ARBA" id="ARBA00022729"/>
    </source>
</evidence>
<keyword evidence="5" id="KW-0812">Transmembrane</keyword>
<dbReference type="SMART" id="SM00082">
    <property type="entry name" value="LRRCT"/>
    <property type="match status" value="1"/>
</dbReference>
<evidence type="ECO:0000256" key="5">
    <source>
        <dbReference type="SAM" id="Phobius"/>
    </source>
</evidence>
<dbReference type="AlphaFoldDB" id="A0ABD6E3K1"/>
<keyword evidence="5" id="KW-1133">Transmembrane helix</keyword>
<evidence type="ECO:0000313" key="8">
    <source>
        <dbReference type="EMBL" id="MFH4973851.1"/>
    </source>
</evidence>
<gene>
    <name evidence="8" type="ORF">AB6A40_000560</name>
</gene>
<keyword evidence="2 6" id="KW-0732">Signal</keyword>
<evidence type="ECO:0000256" key="3">
    <source>
        <dbReference type="ARBA" id="ARBA00022737"/>
    </source>
</evidence>
<name>A0ABD6E3K1_9BILA</name>
<dbReference type="PROSITE" id="PS51450">
    <property type="entry name" value="LRR"/>
    <property type="match status" value="2"/>
</dbReference>
<dbReference type="InterPro" id="IPR032675">
    <property type="entry name" value="LRR_dom_sf"/>
</dbReference>
<protein>
    <recommendedName>
        <fullName evidence="7">LRRCT domain-containing protein</fullName>
    </recommendedName>
</protein>
<accession>A0ABD6E3K1</accession>
<feature type="signal peptide" evidence="6">
    <location>
        <begin position="1"/>
        <end position="22"/>
    </location>
</feature>
<keyword evidence="3" id="KW-0677">Repeat</keyword>